<dbReference type="EMBL" id="CM020618">
    <property type="protein sequence ID" value="KAK1858469.1"/>
    <property type="molecule type" value="Genomic_DNA"/>
</dbReference>
<evidence type="ECO:0000313" key="1">
    <source>
        <dbReference type="EMBL" id="KAK1858469.1"/>
    </source>
</evidence>
<comment type="caution">
    <text evidence="1">The sequence shown here is derived from an EMBL/GenBank/DDBJ whole genome shotgun (WGS) entry which is preliminary data.</text>
</comment>
<gene>
    <name evidence="1" type="ORF">I4F81_001074</name>
</gene>
<name>A0ACC3BKF0_PYRYE</name>
<reference evidence="1" key="1">
    <citation type="submission" date="2019-11" db="EMBL/GenBank/DDBJ databases">
        <title>Nori genome reveals adaptations in red seaweeds to the harsh intertidal environment.</title>
        <authorList>
            <person name="Wang D."/>
            <person name="Mao Y."/>
        </authorList>
    </citation>
    <scope>NUCLEOTIDE SEQUENCE</scope>
    <source>
        <tissue evidence="1">Gametophyte</tissue>
    </source>
</reference>
<accession>A0ACC3BKF0</accession>
<sequence>MASRAAAATASTATRTAMGAKKNVHIENWASFRENCEHVFQVSLKNLGIFAVAGVAVPYGIYQAIINEQMHKEEGRGTDQFVGHTRRFLGGGEPLPRPSEK</sequence>
<protein>
    <submittedName>
        <fullName evidence="1">Uncharacterized protein</fullName>
    </submittedName>
</protein>
<proteinExistence type="predicted"/>
<evidence type="ECO:0000313" key="2">
    <source>
        <dbReference type="Proteomes" id="UP000798662"/>
    </source>
</evidence>
<keyword evidence="2" id="KW-1185">Reference proteome</keyword>
<dbReference type="Proteomes" id="UP000798662">
    <property type="component" value="Chromosome 1"/>
</dbReference>
<organism evidence="1 2">
    <name type="scientific">Pyropia yezoensis</name>
    <name type="common">Susabi-nori</name>
    <name type="synonym">Porphyra yezoensis</name>
    <dbReference type="NCBI Taxonomy" id="2788"/>
    <lineage>
        <taxon>Eukaryota</taxon>
        <taxon>Rhodophyta</taxon>
        <taxon>Bangiophyceae</taxon>
        <taxon>Bangiales</taxon>
        <taxon>Bangiaceae</taxon>
        <taxon>Pyropia</taxon>
    </lineage>
</organism>